<keyword evidence="2" id="KW-1185">Reference proteome</keyword>
<dbReference type="OrthoDB" id="9787207at2"/>
<gene>
    <name evidence="1" type="ORF">EJC49_11535</name>
</gene>
<dbReference type="AlphaFoldDB" id="A0A3S0A772"/>
<evidence type="ECO:0000313" key="1">
    <source>
        <dbReference type="EMBL" id="RST86274.1"/>
    </source>
</evidence>
<protein>
    <submittedName>
        <fullName evidence="1">Winged helix-turn-helix domain-containing protein</fullName>
    </submittedName>
</protein>
<evidence type="ECO:0000313" key="2">
    <source>
        <dbReference type="Proteomes" id="UP000278398"/>
    </source>
</evidence>
<sequence>MTPQISLASARRIALAAQGFGERRSDAARTWRHMSAVLARTGLFQIDSVSAVVRAHYMPAFSRLGAYPRRLIDDAAARRPRRLFEYWAHEASYLPVETWPLMQWRMHDARDNRGIYGGLARFGRERADYIETIFRKVEAEGPLAASAIDGQKGEGGWWGWSDAKHAFEWLFWAGRITTASRRGFERLYDLPERVIPRAIHDQPTPARADAIRRLLKISADALGVATAADLRDYFRLSPNQADGRIAELVENGDLVPVKVEGWSQKAFLAAGTRVPRRIRGSALLAPFDPLIWERGRTERLFGFRYRIEIYTPAHKRTHGYYVLPWLLDEALAARLDLKADRAARVLRMNGAFAEEGAPRHVAQSLARDLRLMAEWLDLDDVVVTDRGDLAPALAEALRTT</sequence>
<comment type="caution">
    <text evidence="1">The sequence shown here is derived from an EMBL/GenBank/DDBJ whole genome shotgun (WGS) entry which is preliminary data.</text>
</comment>
<dbReference type="RefSeq" id="WP_126700083.1">
    <property type="nucleotide sequence ID" value="NZ_RWKW01000039.1"/>
</dbReference>
<name>A0A3S0A772_9HYPH</name>
<proteinExistence type="predicted"/>
<accession>A0A3S0A772</accession>
<dbReference type="EMBL" id="RWKW01000039">
    <property type="protein sequence ID" value="RST86274.1"/>
    <property type="molecule type" value="Genomic_DNA"/>
</dbReference>
<dbReference type="PANTHER" id="PTHR30528">
    <property type="entry name" value="CYTOPLASMIC PROTEIN"/>
    <property type="match status" value="1"/>
</dbReference>
<dbReference type="PANTHER" id="PTHR30528:SF0">
    <property type="entry name" value="CYTOPLASMIC PROTEIN"/>
    <property type="match status" value="1"/>
</dbReference>
<reference evidence="1 2" key="1">
    <citation type="submission" date="2018-12" db="EMBL/GenBank/DDBJ databases">
        <title>Mesorhizobium carbonis sp. nov., isolated from coal mine water.</title>
        <authorList>
            <person name="Xin W."/>
            <person name="Xu Z."/>
            <person name="Xiang F."/>
            <person name="Zhang J."/>
            <person name="Xi L."/>
            <person name="Liu J."/>
        </authorList>
    </citation>
    <scope>NUCLEOTIDE SEQUENCE [LARGE SCALE GENOMIC DNA]</scope>
    <source>
        <strain evidence="1 2">B2.3</strain>
    </source>
</reference>
<dbReference type="InterPro" id="IPR009351">
    <property type="entry name" value="AlkZ-like"/>
</dbReference>
<dbReference type="Pfam" id="PF06224">
    <property type="entry name" value="AlkZ-like"/>
    <property type="match status" value="1"/>
</dbReference>
<organism evidence="1 2">
    <name type="scientific">Aquibium carbonis</name>
    <dbReference type="NCBI Taxonomy" id="2495581"/>
    <lineage>
        <taxon>Bacteria</taxon>
        <taxon>Pseudomonadati</taxon>
        <taxon>Pseudomonadota</taxon>
        <taxon>Alphaproteobacteria</taxon>
        <taxon>Hyphomicrobiales</taxon>
        <taxon>Phyllobacteriaceae</taxon>
        <taxon>Aquibium</taxon>
    </lineage>
</organism>
<dbReference type="Proteomes" id="UP000278398">
    <property type="component" value="Unassembled WGS sequence"/>
</dbReference>